<organism evidence="2 3">
    <name type="scientific">Sordaria brevicollis</name>
    <dbReference type="NCBI Taxonomy" id="83679"/>
    <lineage>
        <taxon>Eukaryota</taxon>
        <taxon>Fungi</taxon>
        <taxon>Dikarya</taxon>
        <taxon>Ascomycota</taxon>
        <taxon>Pezizomycotina</taxon>
        <taxon>Sordariomycetes</taxon>
        <taxon>Sordariomycetidae</taxon>
        <taxon>Sordariales</taxon>
        <taxon>Sordariaceae</taxon>
        <taxon>Sordaria</taxon>
    </lineage>
</organism>
<feature type="transmembrane region" description="Helical" evidence="1">
    <location>
        <begin position="149"/>
        <end position="175"/>
    </location>
</feature>
<protein>
    <recommendedName>
        <fullName evidence="4">Transmembrane protein</fullName>
    </recommendedName>
</protein>
<dbReference type="EMBL" id="JAUTDP010000009">
    <property type="protein sequence ID" value="KAK3396117.1"/>
    <property type="molecule type" value="Genomic_DNA"/>
</dbReference>
<accession>A0AAE0PA06</accession>
<keyword evidence="1" id="KW-0472">Membrane</keyword>
<gene>
    <name evidence="2" type="ORF">B0T20DRAFT_261683</name>
</gene>
<keyword evidence="1" id="KW-0812">Transmembrane</keyword>
<reference evidence="2" key="1">
    <citation type="journal article" date="2023" name="Mol. Phylogenet. Evol.">
        <title>Genome-scale phylogeny and comparative genomics of the fungal order Sordariales.</title>
        <authorList>
            <person name="Hensen N."/>
            <person name="Bonometti L."/>
            <person name="Westerberg I."/>
            <person name="Brannstrom I.O."/>
            <person name="Guillou S."/>
            <person name="Cros-Aarteil S."/>
            <person name="Calhoun S."/>
            <person name="Haridas S."/>
            <person name="Kuo A."/>
            <person name="Mondo S."/>
            <person name="Pangilinan J."/>
            <person name="Riley R."/>
            <person name="LaButti K."/>
            <person name="Andreopoulos B."/>
            <person name="Lipzen A."/>
            <person name="Chen C."/>
            <person name="Yan M."/>
            <person name="Daum C."/>
            <person name="Ng V."/>
            <person name="Clum A."/>
            <person name="Steindorff A."/>
            <person name="Ohm R.A."/>
            <person name="Martin F."/>
            <person name="Silar P."/>
            <person name="Natvig D.O."/>
            <person name="Lalanne C."/>
            <person name="Gautier V."/>
            <person name="Ament-Velasquez S.L."/>
            <person name="Kruys A."/>
            <person name="Hutchinson M.I."/>
            <person name="Powell A.J."/>
            <person name="Barry K."/>
            <person name="Miller A.N."/>
            <person name="Grigoriev I.V."/>
            <person name="Debuchy R."/>
            <person name="Gladieux P."/>
            <person name="Hiltunen Thoren M."/>
            <person name="Johannesson H."/>
        </authorList>
    </citation>
    <scope>NUCLEOTIDE SEQUENCE</scope>
    <source>
        <strain evidence="2">FGSC 1904</strain>
    </source>
</reference>
<evidence type="ECO:0008006" key="4">
    <source>
        <dbReference type="Google" id="ProtNLM"/>
    </source>
</evidence>
<proteinExistence type="predicted"/>
<comment type="caution">
    <text evidence="2">The sequence shown here is derived from an EMBL/GenBank/DDBJ whole genome shotgun (WGS) entry which is preliminary data.</text>
</comment>
<name>A0AAE0PA06_SORBR</name>
<sequence>MPRISPASLRPVFVVTRGLSDVHFCSRVGTRVQWFLVDSGSQSRGSVSAALARAKVSSRLSLSFSGPLKSRLWFSRLWFPLFVSCPLPLLSSFSLWSRSSLSLVDLSPVKGCFSDSWFVSPCRFNVYDFIVQCRDSTKEFGFLWNRLPFFFASLLFCSFLSFLLFLSTFLSLILFYPPVDINDPECLENILASLASVSSAMRVWLCVVQDI</sequence>
<keyword evidence="1" id="KW-1133">Transmembrane helix</keyword>
<evidence type="ECO:0000313" key="2">
    <source>
        <dbReference type="EMBL" id="KAK3396117.1"/>
    </source>
</evidence>
<dbReference type="Proteomes" id="UP001281003">
    <property type="component" value="Unassembled WGS sequence"/>
</dbReference>
<evidence type="ECO:0000256" key="1">
    <source>
        <dbReference type="SAM" id="Phobius"/>
    </source>
</evidence>
<reference evidence="2" key="2">
    <citation type="submission" date="2023-07" db="EMBL/GenBank/DDBJ databases">
        <authorList>
            <consortium name="Lawrence Berkeley National Laboratory"/>
            <person name="Haridas S."/>
            <person name="Hensen N."/>
            <person name="Bonometti L."/>
            <person name="Westerberg I."/>
            <person name="Brannstrom I.O."/>
            <person name="Guillou S."/>
            <person name="Cros-Aarteil S."/>
            <person name="Calhoun S."/>
            <person name="Kuo A."/>
            <person name="Mondo S."/>
            <person name="Pangilinan J."/>
            <person name="Riley R."/>
            <person name="LaButti K."/>
            <person name="Andreopoulos B."/>
            <person name="Lipzen A."/>
            <person name="Chen C."/>
            <person name="Yanf M."/>
            <person name="Daum C."/>
            <person name="Ng V."/>
            <person name="Clum A."/>
            <person name="Steindorff A."/>
            <person name="Ohm R."/>
            <person name="Martin F."/>
            <person name="Silar P."/>
            <person name="Natvig D."/>
            <person name="Lalanne C."/>
            <person name="Gautier V."/>
            <person name="Ament-velasquez S.L."/>
            <person name="Kruys A."/>
            <person name="Hutchinson M.I."/>
            <person name="Powell A.J."/>
            <person name="Barry K."/>
            <person name="Miller A.N."/>
            <person name="Grigoriev I.V."/>
            <person name="Debuchy R."/>
            <person name="Gladieux P."/>
            <person name="Thoren M.H."/>
            <person name="Johannesson H."/>
        </authorList>
    </citation>
    <scope>NUCLEOTIDE SEQUENCE</scope>
    <source>
        <strain evidence="2">FGSC 1904</strain>
    </source>
</reference>
<evidence type="ECO:0000313" key="3">
    <source>
        <dbReference type="Proteomes" id="UP001281003"/>
    </source>
</evidence>
<keyword evidence="3" id="KW-1185">Reference proteome</keyword>
<dbReference type="AlphaFoldDB" id="A0AAE0PA06"/>